<evidence type="ECO:0000256" key="2">
    <source>
        <dbReference type="SAM" id="Phobius"/>
    </source>
</evidence>
<dbReference type="Proteomes" id="UP000800093">
    <property type="component" value="Unassembled WGS sequence"/>
</dbReference>
<proteinExistence type="predicted"/>
<dbReference type="AlphaFoldDB" id="A0A9P4NAQ6"/>
<accession>A0A9P4NAQ6</accession>
<feature type="transmembrane region" description="Helical" evidence="2">
    <location>
        <begin position="90"/>
        <end position="109"/>
    </location>
</feature>
<keyword evidence="2" id="KW-1133">Transmembrane helix</keyword>
<feature type="region of interest" description="Disordered" evidence="1">
    <location>
        <begin position="1"/>
        <end position="34"/>
    </location>
</feature>
<evidence type="ECO:0000313" key="3">
    <source>
        <dbReference type="EMBL" id="KAF2269757.1"/>
    </source>
</evidence>
<keyword evidence="2" id="KW-0812">Transmembrane</keyword>
<name>A0A9P4NAQ6_9PLEO</name>
<protein>
    <submittedName>
        <fullName evidence="3">Uncharacterized protein</fullName>
    </submittedName>
</protein>
<dbReference type="EMBL" id="ML986581">
    <property type="protein sequence ID" value="KAF2269757.1"/>
    <property type="molecule type" value="Genomic_DNA"/>
</dbReference>
<evidence type="ECO:0000313" key="4">
    <source>
        <dbReference type="Proteomes" id="UP000800093"/>
    </source>
</evidence>
<keyword evidence="2" id="KW-0472">Membrane</keyword>
<comment type="caution">
    <text evidence="3">The sequence shown here is derived from an EMBL/GenBank/DDBJ whole genome shotgun (WGS) entry which is preliminary data.</text>
</comment>
<organism evidence="3 4">
    <name type="scientific">Lojkania enalia</name>
    <dbReference type="NCBI Taxonomy" id="147567"/>
    <lineage>
        <taxon>Eukaryota</taxon>
        <taxon>Fungi</taxon>
        <taxon>Dikarya</taxon>
        <taxon>Ascomycota</taxon>
        <taxon>Pezizomycotina</taxon>
        <taxon>Dothideomycetes</taxon>
        <taxon>Pleosporomycetidae</taxon>
        <taxon>Pleosporales</taxon>
        <taxon>Pleosporales incertae sedis</taxon>
        <taxon>Lojkania</taxon>
    </lineage>
</organism>
<feature type="region of interest" description="Disordered" evidence="1">
    <location>
        <begin position="47"/>
        <end position="71"/>
    </location>
</feature>
<sequence>MVGASNKGAGRMQQHRRSLRFTPEQHDCSTSSYPTVDSSGYWYDRSFISEPTPSRRQSSMTSAGSKRMSKRGHARQAQYSYKCTWSVRCILTKLFLLYLSTLLLAYILISLESVICDIVPSHSLTICPKYTVNDQSPKVNSSVPSYCNSSRLGASLRMLGLCKSEDRKFNTTDDIAAAQDILDARKEIQLASKYAIEAGNHMQVVQRTSVDIVSSLKIRIKYSDLEDKKELLSSIQQIQDALKSAIQSKHSFVSRAESLPGLATSSLHHLLTSLKGLDGARRPGALQKYIRKYILCYLSPFSVPPESKEQALVNSLALESSTLLRILGKALDKAGRAHYDMAQLSTAIEQRSASIGDVKATRRSNILISAFERVAPFYDNISRAEHIVAVEWMEKIGTMAGMALERIIGAFRHLEIAKEKLERVERGFGEGFDIEDGKLSEVIRMVEDAITQKKDDV</sequence>
<keyword evidence="4" id="KW-1185">Reference proteome</keyword>
<gene>
    <name evidence="3" type="ORF">CC78DRAFT_574625</name>
</gene>
<reference evidence="4" key="1">
    <citation type="journal article" date="2020" name="Stud. Mycol.">
        <title>101 Dothideomycetes genomes: A test case for predicting lifestyles and emergence of pathogens.</title>
        <authorList>
            <person name="Haridas S."/>
            <person name="Albert R."/>
            <person name="Binder M."/>
            <person name="Bloem J."/>
            <person name="LaButti K."/>
            <person name="Salamov A."/>
            <person name="Andreopoulos B."/>
            <person name="Baker S."/>
            <person name="Barry K."/>
            <person name="Bills G."/>
            <person name="Bluhm B."/>
            <person name="Cannon C."/>
            <person name="Castanera R."/>
            <person name="Culley D."/>
            <person name="Daum C."/>
            <person name="Ezra D."/>
            <person name="Gonzalez J."/>
            <person name="Henrissat B."/>
            <person name="Kuo A."/>
            <person name="Liang C."/>
            <person name="Lipzen A."/>
            <person name="Lutzoni F."/>
            <person name="Magnuson J."/>
            <person name="Mondo S."/>
            <person name="Nolan M."/>
            <person name="Ohm R."/>
            <person name="Pangilinan J."/>
            <person name="Park H.-J."/>
            <person name="Ramirez L."/>
            <person name="Alfaro M."/>
            <person name="Sun H."/>
            <person name="Tritt A."/>
            <person name="Yoshinaga Y."/>
            <person name="Zwiers L.-H."/>
            <person name="Turgeon B."/>
            <person name="Goodwin S."/>
            <person name="Spatafora J."/>
            <person name="Crous P."/>
            <person name="Grigoriev I."/>
        </authorList>
    </citation>
    <scope>NUCLEOTIDE SEQUENCE [LARGE SCALE GENOMIC DNA]</scope>
    <source>
        <strain evidence="4">CBS 304.66</strain>
    </source>
</reference>
<feature type="compositionally biased region" description="Polar residues" evidence="1">
    <location>
        <begin position="49"/>
        <end position="64"/>
    </location>
</feature>
<evidence type="ECO:0000256" key="1">
    <source>
        <dbReference type="SAM" id="MobiDB-lite"/>
    </source>
</evidence>